<dbReference type="Pfam" id="PF07592">
    <property type="entry name" value="DDE_Tnp_ISAZ013"/>
    <property type="match status" value="1"/>
</dbReference>
<sequence length="169" mass="19713">MTSGLLTIIFGTSRETSDFIVDCLEEWWKDRSASHQHIRELVINLDNGPELNSHRTQFMKRLVEFSDKNNLRIRLVYYPPYHSKFNPIERCWGILEAHWNGTLLTSVEATLEWAKTMTWKGIFPTVRLCQHVYETGMSVAKKAFQAIEQRLTRSKTLPKWSLTIEPNSG</sequence>
<dbReference type="InterPro" id="IPR011518">
    <property type="entry name" value="Transposase_36"/>
</dbReference>
<protein>
    <submittedName>
        <fullName evidence="1">Mobile element protein</fullName>
    </submittedName>
</protein>
<dbReference type="EMBL" id="UOGL01000564">
    <property type="protein sequence ID" value="VAX41573.1"/>
    <property type="molecule type" value="Genomic_DNA"/>
</dbReference>
<accession>A0A3B1DWZ2</accession>
<dbReference type="AlphaFoldDB" id="A0A3B1DWZ2"/>
<proteinExistence type="predicted"/>
<dbReference type="GO" id="GO:0003676">
    <property type="term" value="F:nucleic acid binding"/>
    <property type="evidence" value="ECO:0007669"/>
    <property type="project" value="InterPro"/>
</dbReference>
<organism evidence="1">
    <name type="scientific">hydrothermal vent metagenome</name>
    <dbReference type="NCBI Taxonomy" id="652676"/>
    <lineage>
        <taxon>unclassified sequences</taxon>
        <taxon>metagenomes</taxon>
        <taxon>ecological metagenomes</taxon>
    </lineage>
</organism>
<dbReference type="Gene3D" id="3.30.420.10">
    <property type="entry name" value="Ribonuclease H-like superfamily/Ribonuclease H"/>
    <property type="match status" value="1"/>
</dbReference>
<evidence type="ECO:0000313" key="1">
    <source>
        <dbReference type="EMBL" id="VAX41573.1"/>
    </source>
</evidence>
<name>A0A3B1DWZ2_9ZZZZ</name>
<reference evidence="1" key="1">
    <citation type="submission" date="2018-06" db="EMBL/GenBank/DDBJ databases">
        <authorList>
            <person name="Zhirakovskaya E."/>
        </authorList>
    </citation>
    <scope>NUCLEOTIDE SEQUENCE</scope>
</reference>
<dbReference type="InterPro" id="IPR036397">
    <property type="entry name" value="RNaseH_sf"/>
</dbReference>
<gene>
    <name evidence="1" type="ORF">MNBD_PLANCTO02-2261</name>
</gene>